<evidence type="ECO:0000313" key="2">
    <source>
        <dbReference type="EMBL" id="NYG33242.1"/>
    </source>
</evidence>
<name>A0A7Y9R1H5_9BURK</name>
<keyword evidence="3" id="KW-1185">Reference proteome</keyword>
<evidence type="ECO:0000313" key="3">
    <source>
        <dbReference type="Proteomes" id="UP000518288"/>
    </source>
</evidence>
<dbReference type="EMBL" id="JACCFH010000001">
    <property type="protein sequence ID" value="NYG33242.1"/>
    <property type="molecule type" value="Genomic_DNA"/>
</dbReference>
<evidence type="ECO:0008006" key="4">
    <source>
        <dbReference type="Google" id="ProtNLM"/>
    </source>
</evidence>
<evidence type="ECO:0000256" key="1">
    <source>
        <dbReference type="SAM" id="SignalP"/>
    </source>
</evidence>
<reference evidence="2 3" key="1">
    <citation type="submission" date="2020-07" db="EMBL/GenBank/DDBJ databases">
        <title>Genomic Encyclopedia of Archaeal and Bacterial Type Strains, Phase II (KMG-II): from individual species to whole genera.</title>
        <authorList>
            <person name="Goeker M."/>
        </authorList>
    </citation>
    <scope>NUCLEOTIDE SEQUENCE [LARGE SCALE GENOMIC DNA]</scope>
    <source>
        <strain evidence="2 3">DSM 21226</strain>
    </source>
</reference>
<protein>
    <recommendedName>
        <fullName evidence="4">DUF4390 domain-containing protein</fullName>
    </recommendedName>
</protein>
<dbReference type="AlphaFoldDB" id="A0A7Y9R1H5"/>
<accession>A0A7Y9R1H5</accession>
<keyword evidence="1" id="KW-0732">Signal</keyword>
<dbReference type="InterPro" id="IPR025500">
    <property type="entry name" value="DUF4390"/>
</dbReference>
<dbReference type="Proteomes" id="UP000518288">
    <property type="component" value="Unassembled WGS sequence"/>
</dbReference>
<gene>
    <name evidence="2" type="ORF">BDD16_002228</name>
</gene>
<sequence length="197" mass="22356">MPPIHCARDARCPGGLKRLRKAALLCLALFSLLLAAVPAQALDLLRLDAQRSERGVLVNFETRFDLPAGVEDALQRGVALHFLAEAVLMRSRWYWRDKELARAARTWRIAYQPLTFSYKVSQGGLSQTYRSLGEALRALQRFSQWRIADQVSADEDRCYIEFTYRLDTEQLPRPLQIGIGSQPEWTLGVARTIALPD</sequence>
<feature type="signal peptide" evidence="1">
    <location>
        <begin position="1"/>
        <end position="41"/>
    </location>
</feature>
<dbReference type="Pfam" id="PF14334">
    <property type="entry name" value="DUF4390"/>
    <property type="match status" value="1"/>
</dbReference>
<dbReference type="RefSeq" id="WP_179634032.1">
    <property type="nucleotide sequence ID" value="NZ_JACCFH010000001.1"/>
</dbReference>
<comment type="caution">
    <text evidence="2">The sequence shown here is derived from an EMBL/GenBank/DDBJ whole genome shotgun (WGS) entry which is preliminary data.</text>
</comment>
<feature type="chain" id="PRO_5031174111" description="DUF4390 domain-containing protein" evidence="1">
    <location>
        <begin position="42"/>
        <end position="197"/>
    </location>
</feature>
<proteinExistence type="predicted"/>
<organism evidence="2 3">
    <name type="scientific">Sphaerotilus montanus</name>
    <dbReference type="NCBI Taxonomy" id="522889"/>
    <lineage>
        <taxon>Bacteria</taxon>
        <taxon>Pseudomonadati</taxon>
        <taxon>Pseudomonadota</taxon>
        <taxon>Betaproteobacteria</taxon>
        <taxon>Burkholderiales</taxon>
        <taxon>Sphaerotilaceae</taxon>
        <taxon>Sphaerotilus</taxon>
    </lineage>
</organism>